<dbReference type="STRING" id="145854.GA0074692_2673"/>
<feature type="region of interest" description="Disordered" evidence="1">
    <location>
        <begin position="262"/>
        <end position="285"/>
    </location>
</feature>
<dbReference type="EMBL" id="FMHW01000002">
    <property type="protein sequence ID" value="SCL29150.1"/>
    <property type="molecule type" value="Genomic_DNA"/>
</dbReference>
<evidence type="ECO:0000313" key="3">
    <source>
        <dbReference type="EMBL" id="SCL29150.1"/>
    </source>
</evidence>
<proteinExistence type="predicted"/>
<organism evidence="3 4">
    <name type="scientific">Micromonospora pallida</name>
    <dbReference type="NCBI Taxonomy" id="145854"/>
    <lineage>
        <taxon>Bacteria</taxon>
        <taxon>Bacillati</taxon>
        <taxon>Actinomycetota</taxon>
        <taxon>Actinomycetes</taxon>
        <taxon>Micromonosporales</taxon>
        <taxon>Micromonosporaceae</taxon>
        <taxon>Micromonospora</taxon>
    </lineage>
</organism>
<dbReference type="RefSeq" id="WP_091644120.1">
    <property type="nucleotide sequence ID" value="NZ_FMHW01000002.1"/>
</dbReference>
<reference evidence="4" key="1">
    <citation type="submission" date="2016-06" db="EMBL/GenBank/DDBJ databases">
        <authorList>
            <person name="Varghese N."/>
            <person name="Submissions Spin"/>
        </authorList>
    </citation>
    <scope>NUCLEOTIDE SEQUENCE [LARGE SCALE GENOMIC DNA]</scope>
    <source>
        <strain evidence="4">DSM 43817</strain>
    </source>
</reference>
<dbReference type="Pfam" id="PF18299">
    <property type="entry name" value="R2K_2"/>
    <property type="match status" value="1"/>
</dbReference>
<dbReference type="AlphaFoldDB" id="A0A1C6SI09"/>
<accession>A0A1C6SI09</accession>
<evidence type="ECO:0000259" key="2">
    <source>
        <dbReference type="Pfam" id="PF18299"/>
    </source>
</evidence>
<evidence type="ECO:0000256" key="1">
    <source>
        <dbReference type="SAM" id="MobiDB-lite"/>
    </source>
</evidence>
<evidence type="ECO:0000313" key="4">
    <source>
        <dbReference type="Proteomes" id="UP000198959"/>
    </source>
</evidence>
<keyword evidence="4" id="KW-1185">Reference proteome</keyword>
<dbReference type="Proteomes" id="UP000198959">
    <property type="component" value="Unassembled WGS sequence"/>
</dbReference>
<dbReference type="InterPro" id="IPR041261">
    <property type="entry name" value="R2K_2"/>
</dbReference>
<dbReference type="OrthoDB" id="654524at2"/>
<feature type="domain" description="ATP-grasp" evidence="2">
    <location>
        <begin position="88"/>
        <end position="248"/>
    </location>
</feature>
<feature type="compositionally biased region" description="Low complexity" evidence="1">
    <location>
        <begin position="274"/>
        <end position="285"/>
    </location>
</feature>
<gene>
    <name evidence="3" type="ORF">GA0074692_2673</name>
</gene>
<sequence length="285" mass="30680">MANAVPVADFLVLPPRLDRTAEMLAESARRRGMAVEHLSSPVVPARLQHSAGGHLYGGPTFAAAVAPDLDLVPLEPADDWLPQLPYEYTHRDIALTTLGEARWSRTPMFVKPPRDKTLPAGVYVDGSRLPGDERYPADTPVLVSEIVTFLVEYRLFVLDGMVHAASRYAVNGRLDPAPLDACAHRAAVLDFAAGLLDACADSLPSAVVVDVGLASNADRGDEHWAVVEANMAWFSTSYAANPDQVLDVVLRAAGPRHRLTLRDQAFTRPPTPFPGTGRSGSSPMS</sequence>
<protein>
    <recommendedName>
        <fullName evidence="2">ATP-grasp domain-containing protein</fullName>
    </recommendedName>
</protein>
<name>A0A1C6SI09_9ACTN</name>